<dbReference type="InterPro" id="IPR053398">
    <property type="entry name" value="HPT_OtnI_isomerases"/>
</dbReference>
<dbReference type="Pfam" id="PF01261">
    <property type="entry name" value="AP_endonuc_2"/>
    <property type="match status" value="1"/>
</dbReference>
<organism evidence="3">
    <name type="scientific">marine metagenome</name>
    <dbReference type="NCBI Taxonomy" id="408172"/>
    <lineage>
        <taxon>unclassified sequences</taxon>
        <taxon>metagenomes</taxon>
        <taxon>ecological metagenomes</taxon>
    </lineage>
</organism>
<dbReference type="PANTHER" id="PTHR43489:SF6">
    <property type="entry name" value="HYDROXYPYRUVATE ISOMERASE-RELATED"/>
    <property type="match status" value="1"/>
</dbReference>
<sequence length="250" mass="28728">MLFNEVKFIDKFKLASENGFKGIEYLFPYDYSKSDIKDQLSDNNLSQILFDFPAGNFAEGERGIAIFPERKNEFREGVHKAIEYATFLNCERLTVLVGIADGKYTTEQYNETLIENLLYAADQVKNTNITILVEALNTIDAPNYFVSSTSHCKEIIKAVNLQSVKIQYDIYHMQIMEGDIIRTFENNFDKIGHIQIADNPGRNEPGTGELNYKKIFEYLNNSDYAGWIGCEYAPKNNTLESLKWIREYGV</sequence>
<protein>
    <recommendedName>
        <fullName evidence="2">Xylose isomerase-like TIM barrel domain-containing protein</fullName>
    </recommendedName>
</protein>
<evidence type="ECO:0000259" key="2">
    <source>
        <dbReference type="Pfam" id="PF01261"/>
    </source>
</evidence>
<dbReference type="InterPro" id="IPR036237">
    <property type="entry name" value="Xyl_isomerase-like_sf"/>
</dbReference>
<evidence type="ECO:0000256" key="1">
    <source>
        <dbReference type="ARBA" id="ARBA00023235"/>
    </source>
</evidence>
<dbReference type="AlphaFoldDB" id="A0A382L458"/>
<dbReference type="GO" id="GO:0008903">
    <property type="term" value="F:hydroxypyruvate isomerase activity"/>
    <property type="evidence" value="ECO:0007669"/>
    <property type="project" value="TreeGrafter"/>
</dbReference>
<keyword evidence="1" id="KW-0413">Isomerase</keyword>
<feature type="domain" description="Xylose isomerase-like TIM barrel" evidence="2">
    <location>
        <begin position="12"/>
        <end position="248"/>
    </location>
</feature>
<dbReference type="InterPro" id="IPR013022">
    <property type="entry name" value="Xyl_isomerase-like_TIM-brl"/>
</dbReference>
<dbReference type="NCBIfam" id="NF043033">
    <property type="entry name" value="OxoTetrIsom"/>
    <property type="match status" value="1"/>
</dbReference>
<dbReference type="InterPro" id="IPR050417">
    <property type="entry name" value="Sugar_Epim/Isomerase"/>
</dbReference>
<name>A0A382L458_9ZZZZ</name>
<accession>A0A382L458</accession>
<proteinExistence type="predicted"/>
<dbReference type="PANTHER" id="PTHR43489">
    <property type="entry name" value="ISOMERASE"/>
    <property type="match status" value="1"/>
</dbReference>
<dbReference type="EMBL" id="UINC01084189">
    <property type="protein sequence ID" value="SVC30595.1"/>
    <property type="molecule type" value="Genomic_DNA"/>
</dbReference>
<dbReference type="Gene3D" id="3.20.20.150">
    <property type="entry name" value="Divalent-metal-dependent TIM barrel enzymes"/>
    <property type="match status" value="1"/>
</dbReference>
<feature type="non-terminal residue" evidence="3">
    <location>
        <position position="250"/>
    </location>
</feature>
<evidence type="ECO:0000313" key="3">
    <source>
        <dbReference type="EMBL" id="SVC30595.1"/>
    </source>
</evidence>
<dbReference type="SUPFAM" id="SSF51658">
    <property type="entry name" value="Xylose isomerase-like"/>
    <property type="match status" value="1"/>
</dbReference>
<dbReference type="GO" id="GO:0046487">
    <property type="term" value="P:glyoxylate metabolic process"/>
    <property type="evidence" value="ECO:0007669"/>
    <property type="project" value="TreeGrafter"/>
</dbReference>
<reference evidence="3" key="1">
    <citation type="submission" date="2018-05" db="EMBL/GenBank/DDBJ databases">
        <authorList>
            <person name="Lanie J.A."/>
            <person name="Ng W.-L."/>
            <person name="Kazmierczak K.M."/>
            <person name="Andrzejewski T.M."/>
            <person name="Davidsen T.M."/>
            <person name="Wayne K.J."/>
            <person name="Tettelin H."/>
            <person name="Glass J.I."/>
            <person name="Rusch D."/>
            <person name="Podicherti R."/>
            <person name="Tsui H.-C.T."/>
            <person name="Winkler M.E."/>
        </authorList>
    </citation>
    <scope>NUCLEOTIDE SEQUENCE</scope>
</reference>
<dbReference type="FunFam" id="3.20.20.150:FF:000007">
    <property type="entry name" value="Hydroxypyruvate isomerase"/>
    <property type="match status" value="1"/>
</dbReference>
<dbReference type="InterPro" id="IPR026040">
    <property type="entry name" value="HyI-like"/>
</dbReference>
<gene>
    <name evidence="3" type="ORF">METZ01_LOCUS283449</name>
</gene>
<dbReference type="PIRSF" id="PIRSF006241">
    <property type="entry name" value="HyI"/>
    <property type="match status" value="1"/>
</dbReference>